<dbReference type="InterPro" id="IPR026444">
    <property type="entry name" value="Secre_tail"/>
</dbReference>
<dbReference type="NCBIfam" id="TIGR04183">
    <property type="entry name" value="Por_Secre_tail"/>
    <property type="match status" value="1"/>
</dbReference>
<name>A0A644WI68_9ZZZZ</name>
<organism evidence="1">
    <name type="scientific">bioreactor metagenome</name>
    <dbReference type="NCBI Taxonomy" id="1076179"/>
    <lineage>
        <taxon>unclassified sequences</taxon>
        <taxon>metagenomes</taxon>
        <taxon>ecological metagenomes</taxon>
    </lineage>
</organism>
<proteinExistence type="predicted"/>
<evidence type="ECO:0000313" key="1">
    <source>
        <dbReference type="EMBL" id="MPM03566.1"/>
    </source>
</evidence>
<protein>
    <submittedName>
        <fullName evidence="1">Uncharacterized protein</fullName>
    </submittedName>
</protein>
<sequence>MKKNYIVTFLLCIISVSVFGAKQPSRTIQKEKFHAVNVQRVKALSSSATPVVLLAENFSKFTAGSEVTPDATDITSVEDGSIAGTFTAQEGWSGWGVYQAGGLAYMGWVKYSEVDPQWEDGPGYIVTPLFDASTTSTGYTIKFRARSKSATGDILAVYWNWYDETLEDFDYDGIEDLAITNQWAEYTVQATVGNAEAYVDIYGTASEFFIDDIEIYTEGGVVVTPPTGNVVFLETFGDVGGKKSVVEYTDYDNGSPVVFSKTTSDYPDIRTTSTMDAHVWFPANKETDLVISNISAAGYSDLKLSFDVATAASIASNLNKINIQVNDVSITVPSVAITTQNKYVSSGDISLNQASTIKLRFHYTVANNPTNFGYRIDNVKITGTPPTGVDNPRAAGVYVANGQLIIEDNASAEIEIYNISGVMVRKYPAHTAKIALDSFQNGVYLVKIGSKIQKILF</sequence>
<reference evidence="1" key="1">
    <citation type="submission" date="2019-08" db="EMBL/GenBank/DDBJ databases">
        <authorList>
            <person name="Kucharzyk K."/>
            <person name="Murdoch R.W."/>
            <person name="Higgins S."/>
            <person name="Loffler F."/>
        </authorList>
    </citation>
    <scope>NUCLEOTIDE SEQUENCE</scope>
</reference>
<dbReference type="Gene3D" id="2.60.120.260">
    <property type="entry name" value="Galactose-binding domain-like"/>
    <property type="match status" value="1"/>
</dbReference>
<comment type="caution">
    <text evidence="1">The sequence shown here is derived from an EMBL/GenBank/DDBJ whole genome shotgun (WGS) entry which is preliminary data.</text>
</comment>
<gene>
    <name evidence="1" type="ORF">SDC9_49833</name>
</gene>
<dbReference type="EMBL" id="VSSQ01000964">
    <property type="protein sequence ID" value="MPM03566.1"/>
    <property type="molecule type" value="Genomic_DNA"/>
</dbReference>
<accession>A0A644WI68</accession>
<dbReference type="AlphaFoldDB" id="A0A644WI68"/>